<reference evidence="1" key="1">
    <citation type="submission" date="2020-08" db="EMBL/GenBank/DDBJ databases">
        <title>Genome public.</title>
        <authorList>
            <person name="Liu C."/>
            <person name="Sun Q."/>
        </authorList>
    </citation>
    <scope>NUCLEOTIDE SEQUENCE</scope>
    <source>
        <strain evidence="1">H8</strain>
    </source>
</reference>
<gene>
    <name evidence="1" type="ORF">H8698_06555</name>
</gene>
<sequence length="159" mass="18369">MSLSNITEWLKQCPQMANLFSISAEGNDGDNLITPFSSSDRASISEQKDITGFYEADIVPFVSVYEEYQIDCFRMAYSNEDNYNIMSYEDVKAVCDWIEAQNLTGNFPEIGEQIVRVEPKPFLPSVRFRDVDANLVGYYFTLRITYVNKMKRRGVEYET</sequence>
<organism evidence="1 2">
    <name type="scientific">Congzhengia minquanensis</name>
    <dbReference type="NCBI Taxonomy" id="2763657"/>
    <lineage>
        <taxon>Bacteria</taxon>
        <taxon>Bacillati</taxon>
        <taxon>Bacillota</taxon>
        <taxon>Clostridia</taxon>
        <taxon>Eubacteriales</taxon>
        <taxon>Oscillospiraceae</taxon>
        <taxon>Congzhengia</taxon>
    </lineage>
</organism>
<evidence type="ECO:0000313" key="2">
    <source>
        <dbReference type="Proteomes" id="UP000611762"/>
    </source>
</evidence>
<proteinExistence type="predicted"/>
<dbReference type="Proteomes" id="UP000611762">
    <property type="component" value="Unassembled WGS sequence"/>
</dbReference>
<accession>A0A926HY18</accession>
<dbReference type="EMBL" id="JACRSU010000002">
    <property type="protein sequence ID" value="MBC8540634.1"/>
    <property type="molecule type" value="Genomic_DNA"/>
</dbReference>
<evidence type="ECO:0000313" key="1">
    <source>
        <dbReference type="EMBL" id="MBC8540634.1"/>
    </source>
</evidence>
<protein>
    <submittedName>
        <fullName evidence="1">Uncharacterized protein</fullName>
    </submittedName>
</protein>
<keyword evidence="2" id="KW-1185">Reference proteome</keyword>
<name>A0A926HY18_9FIRM</name>
<dbReference type="AlphaFoldDB" id="A0A926HY18"/>
<comment type="caution">
    <text evidence="1">The sequence shown here is derived from an EMBL/GenBank/DDBJ whole genome shotgun (WGS) entry which is preliminary data.</text>
</comment>
<dbReference type="RefSeq" id="WP_249311794.1">
    <property type="nucleotide sequence ID" value="NZ_JACRSU010000002.1"/>
</dbReference>